<dbReference type="Gene3D" id="3.40.50.300">
    <property type="entry name" value="P-loop containing nucleotide triphosphate hydrolases"/>
    <property type="match status" value="1"/>
</dbReference>
<protein>
    <recommendedName>
        <fullName evidence="5">GB1/RHD3-type G domain-containing protein</fullName>
    </recommendedName>
</protein>
<dbReference type="GeneTree" id="ENSGT00940000165594"/>
<dbReference type="SUPFAM" id="SSF52540">
    <property type="entry name" value="P-loop containing nucleoside triphosphate hydrolases"/>
    <property type="match status" value="1"/>
</dbReference>
<dbReference type="PROSITE" id="PS51715">
    <property type="entry name" value="G_GB1_RHD3"/>
    <property type="match status" value="1"/>
</dbReference>
<keyword evidence="2" id="KW-0342">GTP-binding</keyword>
<dbReference type="InterPro" id="IPR027417">
    <property type="entry name" value="P-loop_NTPase"/>
</dbReference>
<evidence type="ECO:0000256" key="3">
    <source>
        <dbReference type="PROSITE-ProRule" id="PRU01052"/>
    </source>
</evidence>
<accession>H2XNT9</accession>
<evidence type="ECO:0000259" key="5">
    <source>
        <dbReference type="PROSITE" id="PS51715"/>
    </source>
</evidence>
<dbReference type="Proteomes" id="UP000008144">
    <property type="component" value="Unassembled WGS sequence"/>
</dbReference>
<keyword evidence="1" id="KW-0547">Nucleotide-binding</keyword>
<organism evidence="6 7">
    <name type="scientific">Ciona intestinalis</name>
    <name type="common">Transparent sea squirt</name>
    <name type="synonym">Ascidia intestinalis</name>
    <dbReference type="NCBI Taxonomy" id="7719"/>
    <lineage>
        <taxon>Eukaryota</taxon>
        <taxon>Metazoa</taxon>
        <taxon>Chordata</taxon>
        <taxon>Tunicata</taxon>
        <taxon>Ascidiacea</taxon>
        <taxon>Phlebobranchia</taxon>
        <taxon>Cionidae</taxon>
        <taxon>Ciona</taxon>
    </lineage>
</organism>
<dbReference type="GO" id="GO:0003924">
    <property type="term" value="F:GTPase activity"/>
    <property type="evidence" value="ECO:0007669"/>
    <property type="project" value="InterPro"/>
</dbReference>
<dbReference type="HOGENOM" id="CLU_1942780_0_0_1"/>
<reference evidence="6" key="3">
    <citation type="submission" date="2025-09" db="UniProtKB">
        <authorList>
            <consortium name="Ensembl"/>
        </authorList>
    </citation>
    <scope>IDENTIFICATION</scope>
</reference>
<dbReference type="InterPro" id="IPR015894">
    <property type="entry name" value="Guanylate-bd_N"/>
</dbReference>
<proteinExistence type="inferred from homology"/>
<reference evidence="6" key="2">
    <citation type="submission" date="2025-08" db="UniProtKB">
        <authorList>
            <consortium name="Ensembl"/>
        </authorList>
    </citation>
    <scope>IDENTIFICATION</scope>
</reference>
<reference evidence="7" key="1">
    <citation type="journal article" date="2002" name="Science">
        <title>The draft genome of Ciona intestinalis: insights into chordate and vertebrate origins.</title>
        <authorList>
            <person name="Dehal P."/>
            <person name="Satou Y."/>
            <person name="Campbell R.K."/>
            <person name="Chapman J."/>
            <person name="Degnan B."/>
            <person name="De Tomaso A."/>
            <person name="Davidson B."/>
            <person name="Di Gregorio A."/>
            <person name="Gelpke M."/>
            <person name="Goodstein D.M."/>
            <person name="Harafuji N."/>
            <person name="Hastings K.E."/>
            <person name="Ho I."/>
            <person name="Hotta K."/>
            <person name="Huang W."/>
            <person name="Kawashima T."/>
            <person name="Lemaire P."/>
            <person name="Martinez D."/>
            <person name="Meinertzhagen I.A."/>
            <person name="Necula S."/>
            <person name="Nonaka M."/>
            <person name="Putnam N."/>
            <person name="Rash S."/>
            <person name="Saiga H."/>
            <person name="Satake M."/>
            <person name="Terry A."/>
            <person name="Yamada L."/>
            <person name="Wang H.G."/>
            <person name="Awazu S."/>
            <person name="Azumi K."/>
            <person name="Boore J."/>
            <person name="Branno M."/>
            <person name="Chin-Bow S."/>
            <person name="DeSantis R."/>
            <person name="Doyle S."/>
            <person name="Francino P."/>
            <person name="Keys D.N."/>
            <person name="Haga S."/>
            <person name="Hayashi H."/>
            <person name="Hino K."/>
            <person name="Imai K.S."/>
            <person name="Inaba K."/>
            <person name="Kano S."/>
            <person name="Kobayashi K."/>
            <person name="Kobayashi M."/>
            <person name="Lee B.I."/>
            <person name="Makabe K.W."/>
            <person name="Manohar C."/>
            <person name="Matassi G."/>
            <person name="Medina M."/>
            <person name="Mochizuki Y."/>
            <person name="Mount S."/>
            <person name="Morishita T."/>
            <person name="Miura S."/>
            <person name="Nakayama A."/>
            <person name="Nishizaka S."/>
            <person name="Nomoto H."/>
            <person name="Ohta F."/>
            <person name="Oishi K."/>
            <person name="Rigoutsos I."/>
            <person name="Sano M."/>
            <person name="Sasaki A."/>
            <person name="Sasakura Y."/>
            <person name="Shoguchi E."/>
            <person name="Shin-i T."/>
            <person name="Spagnuolo A."/>
            <person name="Stainier D."/>
            <person name="Suzuki M.M."/>
            <person name="Tassy O."/>
            <person name="Takatori N."/>
            <person name="Tokuoka M."/>
            <person name="Yagi K."/>
            <person name="Yoshizaki F."/>
            <person name="Wada S."/>
            <person name="Zhang C."/>
            <person name="Hyatt P.D."/>
            <person name="Larimer F."/>
            <person name="Detter C."/>
            <person name="Doggett N."/>
            <person name="Glavina T."/>
            <person name="Hawkins T."/>
            <person name="Richardson P."/>
            <person name="Lucas S."/>
            <person name="Kohara Y."/>
            <person name="Levine M."/>
            <person name="Satoh N."/>
            <person name="Rokhsar D.S."/>
        </authorList>
    </citation>
    <scope>NUCLEOTIDE SEQUENCE [LARGE SCALE GENOMIC DNA]</scope>
</reference>
<dbReference type="AlphaFoldDB" id="H2XNT9"/>
<dbReference type="Ensembl" id="ENSCINT00000031753.1">
    <property type="protein sequence ID" value="ENSCINP00000031322.1"/>
    <property type="gene ID" value="ENSCING00000018182.1"/>
</dbReference>
<evidence type="ECO:0000313" key="6">
    <source>
        <dbReference type="Ensembl" id="ENSCINP00000031322.1"/>
    </source>
</evidence>
<sequence>MRKGKSFMLNMLLHHLLKWNLNSRNPTGDEIIRNVFQCKGGNERVTIGINITDKPIILMNKVGEEVAVFLMDSEGLFDKKQSATVFAISTLLSSLQIFNVSEQIQECDLQYLQMFTNYTKLSAAHIGHSK</sequence>
<evidence type="ECO:0000256" key="1">
    <source>
        <dbReference type="ARBA" id="ARBA00022741"/>
    </source>
</evidence>
<dbReference type="InParanoid" id="H2XNT9"/>
<feature type="chain" id="PRO_5003577313" description="GB1/RHD3-type G domain-containing protein" evidence="4">
    <location>
        <begin position="24"/>
        <end position="130"/>
    </location>
</feature>
<feature type="domain" description="GB1/RHD3-type G" evidence="5">
    <location>
        <begin position="1"/>
        <end position="130"/>
    </location>
</feature>
<evidence type="ECO:0000256" key="4">
    <source>
        <dbReference type="SAM" id="SignalP"/>
    </source>
</evidence>
<comment type="similarity">
    <text evidence="3">Belongs to the TRAFAC class dynamin-like GTPase superfamily. GB1/RHD3 GTPase family.</text>
</comment>
<dbReference type="InterPro" id="IPR030386">
    <property type="entry name" value="G_GB1_RHD3_dom"/>
</dbReference>
<name>H2XNT9_CIOIN</name>
<keyword evidence="7" id="KW-1185">Reference proteome</keyword>
<keyword evidence="4" id="KW-0732">Signal</keyword>
<dbReference type="GO" id="GO:0005525">
    <property type="term" value="F:GTP binding"/>
    <property type="evidence" value="ECO:0007669"/>
    <property type="project" value="UniProtKB-KW"/>
</dbReference>
<dbReference type="PANTHER" id="PTHR10751">
    <property type="entry name" value="GUANYLATE BINDING PROTEIN"/>
    <property type="match status" value="1"/>
</dbReference>
<evidence type="ECO:0000313" key="7">
    <source>
        <dbReference type="Proteomes" id="UP000008144"/>
    </source>
</evidence>
<evidence type="ECO:0000256" key="2">
    <source>
        <dbReference type="ARBA" id="ARBA00023134"/>
    </source>
</evidence>
<dbReference type="Pfam" id="PF02263">
    <property type="entry name" value="GBP"/>
    <property type="match status" value="1"/>
</dbReference>
<feature type="signal peptide" evidence="4">
    <location>
        <begin position="1"/>
        <end position="23"/>
    </location>
</feature>